<accession>A0AA38P445</accession>
<name>A0AA38P445_9AGAR</name>
<dbReference type="AlphaFoldDB" id="A0AA38P445"/>
<keyword evidence="2" id="KW-1185">Reference proteome</keyword>
<feature type="non-terminal residue" evidence="1">
    <location>
        <position position="1"/>
    </location>
</feature>
<dbReference type="EMBL" id="MU806360">
    <property type="protein sequence ID" value="KAJ3835972.1"/>
    <property type="molecule type" value="Genomic_DNA"/>
</dbReference>
<dbReference type="Proteomes" id="UP001163846">
    <property type="component" value="Unassembled WGS sequence"/>
</dbReference>
<gene>
    <name evidence="1" type="ORF">F5878DRAFT_643906</name>
</gene>
<evidence type="ECO:0000313" key="2">
    <source>
        <dbReference type="Proteomes" id="UP001163846"/>
    </source>
</evidence>
<reference evidence="1" key="1">
    <citation type="submission" date="2022-08" db="EMBL/GenBank/DDBJ databases">
        <authorList>
            <consortium name="DOE Joint Genome Institute"/>
            <person name="Min B."/>
            <person name="Riley R."/>
            <person name="Sierra-Patev S."/>
            <person name="Naranjo-Ortiz M."/>
            <person name="Looney B."/>
            <person name="Konkel Z."/>
            <person name="Slot J.C."/>
            <person name="Sakamoto Y."/>
            <person name="Steenwyk J.L."/>
            <person name="Rokas A."/>
            <person name="Carro J."/>
            <person name="Camarero S."/>
            <person name="Ferreira P."/>
            <person name="Molpeceres G."/>
            <person name="Ruiz-Duenas F.J."/>
            <person name="Serrano A."/>
            <person name="Henrissat B."/>
            <person name="Drula E."/>
            <person name="Hughes K.W."/>
            <person name="Mata J.L."/>
            <person name="Ishikawa N.K."/>
            <person name="Vargas-Isla R."/>
            <person name="Ushijima S."/>
            <person name="Smith C.A."/>
            <person name="Ahrendt S."/>
            <person name="Andreopoulos W."/>
            <person name="He G."/>
            <person name="Labutti K."/>
            <person name="Lipzen A."/>
            <person name="Ng V."/>
            <person name="Sandor L."/>
            <person name="Barry K."/>
            <person name="Martinez A.T."/>
            <person name="Xiao Y."/>
            <person name="Gibbons J.G."/>
            <person name="Terashima K."/>
            <person name="Hibbett D.S."/>
            <person name="Grigoriev I.V."/>
        </authorList>
    </citation>
    <scope>NUCLEOTIDE SEQUENCE</scope>
    <source>
        <strain evidence="1">TFB9207</strain>
    </source>
</reference>
<sequence>MRIMMRLTSWFEIAFWRWHRQYTALTRNGFVSMLNAEKLSSWFSTATKFFYSNAILPMSDRVIDEDARSNAQVVRDFNHHPLSKKLHDLRRKLQTNRAFSMLRSENVVTRAEANSLTVEELNPFGGYFLALRALHVLTRPEQPIFAFSADRRKLPDNMPAQLSNALKPFAKDQGWVGVVNRARNMARKWTLTKDFERSDAGLHPLQGMIDQIEKYAGKE</sequence>
<comment type="caution">
    <text evidence="1">The sequence shown here is derived from an EMBL/GenBank/DDBJ whole genome shotgun (WGS) entry which is preliminary data.</text>
</comment>
<proteinExistence type="predicted"/>
<evidence type="ECO:0000313" key="1">
    <source>
        <dbReference type="EMBL" id="KAJ3835972.1"/>
    </source>
</evidence>
<protein>
    <submittedName>
        <fullName evidence="1">Uncharacterized protein</fullName>
    </submittedName>
</protein>
<organism evidence="1 2">
    <name type="scientific">Lentinula raphanica</name>
    <dbReference type="NCBI Taxonomy" id="153919"/>
    <lineage>
        <taxon>Eukaryota</taxon>
        <taxon>Fungi</taxon>
        <taxon>Dikarya</taxon>
        <taxon>Basidiomycota</taxon>
        <taxon>Agaricomycotina</taxon>
        <taxon>Agaricomycetes</taxon>
        <taxon>Agaricomycetidae</taxon>
        <taxon>Agaricales</taxon>
        <taxon>Marasmiineae</taxon>
        <taxon>Omphalotaceae</taxon>
        <taxon>Lentinula</taxon>
    </lineage>
</organism>